<evidence type="ECO:0000313" key="5">
    <source>
        <dbReference type="Proteomes" id="UP000095228"/>
    </source>
</evidence>
<dbReference type="OrthoDB" id="9802516at2"/>
<dbReference type="AlphaFoldDB" id="A0A1D8AZB7"/>
<sequence length="162" mass="18119">MIRWLKSLLNRLKPTPPPATSAEAEAGSRGEQAAADFLRGRQGYTIVTRNWHSPRDRRDEIDLVCRDGEVLVFVEVKARAEGALVSGYQAVDERKKRALRRAVQTYLAQLVPAPRTFRFDIVEVTLSQRLPAQVMHYENAPLFPKGYHLARPAPAKDAAGTA</sequence>
<evidence type="ECO:0000256" key="1">
    <source>
        <dbReference type="ARBA" id="ARBA00006738"/>
    </source>
</evidence>
<dbReference type="Pfam" id="PF02021">
    <property type="entry name" value="UPF0102"/>
    <property type="match status" value="1"/>
</dbReference>
<accession>A0A1D8AZB7</accession>
<reference evidence="4 5" key="1">
    <citation type="submission" date="2016-06" db="EMBL/GenBank/DDBJ databases">
        <title>Three novel species with peptidoglycan cell walls form the new genus Lacunisphaera gen. nov. in the family Opitutaceae of the verrucomicrobial subdivision 4.</title>
        <authorList>
            <person name="Rast P."/>
            <person name="Gloeckner I."/>
            <person name="Jogler M."/>
            <person name="Boedeker C."/>
            <person name="Jeske O."/>
            <person name="Wiegand S."/>
            <person name="Reinhardt R."/>
            <person name="Schumann P."/>
            <person name="Rohde M."/>
            <person name="Spring S."/>
            <person name="Gloeckner F.O."/>
            <person name="Jogler C."/>
        </authorList>
    </citation>
    <scope>NUCLEOTIDE SEQUENCE [LARGE SCALE GENOMIC DNA]</scope>
    <source>
        <strain evidence="4 5">IG16b</strain>
    </source>
</reference>
<dbReference type="CDD" id="cd20736">
    <property type="entry name" value="PoNe_Nuclease"/>
    <property type="match status" value="1"/>
</dbReference>
<dbReference type="PANTHER" id="PTHR34039:SF1">
    <property type="entry name" value="UPF0102 PROTEIN YRAN"/>
    <property type="match status" value="1"/>
</dbReference>
<name>A0A1D8AZB7_9BACT</name>
<protein>
    <recommendedName>
        <fullName evidence="2">UPF0102 protein Verru16b_03301</fullName>
    </recommendedName>
</protein>
<feature type="region of interest" description="Disordered" evidence="3">
    <location>
        <begin position="12"/>
        <end position="31"/>
    </location>
</feature>
<dbReference type="InterPro" id="IPR011856">
    <property type="entry name" value="tRNA_endonuc-like_dom_sf"/>
</dbReference>
<dbReference type="InterPro" id="IPR011335">
    <property type="entry name" value="Restrct_endonuc-II-like"/>
</dbReference>
<comment type="similarity">
    <text evidence="1 2">Belongs to the UPF0102 family.</text>
</comment>
<gene>
    <name evidence="4" type="ORF">Verru16b_03301</name>
</gene>
<proteinExistence type="inferred from homology"/>
<evidence type="ECO:0000313" key="4">
    <source>
        <dbReference type="EMBL" id="AOS46204.1"/>
    </source>
</evidence>
<dbReference type="GO" id="GO:0003676">
    <property type="term" value="F:nucleic acid binding"/>
    <property type="evidence" value="ECO:0007669"/>
    <property type="project" value="InterPro"/>
</dbReference>
<dbReference type="RefSeq" id="WP_069963787.1">
    <property type="nucleotide sequence ID" value="NZ_CP016094.1"/>
</dbReference>
<dbReference type="HAMAP" id="MF_00048">
    <property type="entry name" value="UPF0102"/>
    <property type="match status" value="1"/>
</dbReference>
<dbReference type="Proteomes" id="UP000095228">
    <property type="component" value="Chromosome"/>
</dbReference>
<keyword evidence="5" id="KW-1185">Reference proteome</keyword>
<dbReference type="Gene3D" id="3.40.1350.10">
    <property type="match status" value="1"/>
</dbReference>
<dbReference type="KEGG" id="obg:Verru16b_03301"/>
<dbReference type="SUPFAM" id="SSF52980">
    <property type="entry name" value="Restriction endonuclease-like"/>
    <property type="match status" value="1"/>
</dbReference>
<evidence type="ECO:0000256" key="2">
    <source>
        <dbReference type="HAMAP-Rule" id="MF_00048"/>
    </source>
</evidence>
<dbReference type="PANTHER" id="PTHR34039">
    <property type="entry name" value="UPF0102 PROTEIN YRAN"/>
    <property type="match status" value="1"/>
</dbReference>
<evidence type="ECO:0000256" key="3">
    <source>
        <dbReference type="SAM" id="MobiDB-lite"/>
    </source>
</evidence>
<dbReference type="InterPro" id="IPR003509">
    <property type="entry name" value="UPF0102_YraN-like"/>
</dbReference>
<dbReference type="EMBL" id="CP016094">
    <property type="protein sequence ID" value="AOS46204.1"/>
    <property type="molecule type" value="Genomic_DNA"/>
</dbReference>
<organism evidence="4 5">
    <name type="scientific">Lacunisphaera limnophila</name>
    <dbReference type="NCBI Taxonomy" id="1838286"/>
    <lineage>
        <taxon>Bacteria</taxon>
        <taxon>Pseudomonadati</taxon>
        <taxon>Verrucomicrobiota</taxon>
        <taxon>Opitutia</taxon>
        <taxon>Opitutales</taxon>
        <taxon>Opitutaceae</taxon>
        <taxon>Lacunisphaera</taxon>
    </lineage>
</organism>
<dbReference type="STRING" id="1838286.Verru16b_03301"/>